<keyword evidence="4" id="KW-1185">Reference proteome</keyword>
<feature type="signal peptide" evidence="2">
    <location>
        <begin position="1"/>
        <end position="25"/>
    </location>
</feature>
<dbReference type="Proteomes" id="UP000719267">
    <property type="component" value="Unassembled WGS sequence"/>
</dbReference>
<evidence type="ECO:0008006" key="5">
    <source>
        <dbReference type="Google" id="ProtNLM"/>
    </source>
</evidence>
<evidence type="ECO:0000256" key="2">
    <source>
        <dbReference type="SAM" id="SignalP"/>
    </source>
</evidence>
<sequence>MYRIKNKYTCILIVLCFALVTSCQKEEEAFEGIWENSGYYGTLRLEINKEGDHYSVLHSHIPPKKDHAHDHEHSDEKKNTKINAREENQVLLLEVDGKQQKAILSKDKTYLTAFDRKYYKKIN</sequence>
<keyword evidence="2" id="KW-0732">Signal</keyword>
<dbReference type="EMBL" id="JAHWDF010000008">
    <property type="protein sequence ID" value="MBW2961853.1"/>
    <property type="molecule type" value="Genomic_DNA"/>
</dbReference>
<evidence type="ECO:0000313" key="3">
    <source>
        <dbReference type="EMBL" id="MBW2961853.1"/>
    </source>
</evidence>
<proteinExistence type="predicted"/>
<name>A0ABS6W1Y5_9FLAO</name>
<dbReference type="RefSeq" id="WP_219040144.1">
    <property type="nucleotide sequence ID" value="NZ_JAHWDF010000008.1"/>
</dbReference>
<evidence type="ECO:0000313" key="4">
    <source>
        <dbReference type="Proteomes" id="UP000719267"/>
    </source>
</evidence>
<dbReference type="PROSITE" id="PS51257">
    <property type="entry name" value="PROKAR_LIPOPROTEIN"/>
    <property type="match status" value="1"/>
</dbReference>
<evidence type="ECO:0000256" key="1">
    <source>
        <dbReference type="SAM" id="MobiDB-lite"/>
    </source>
</evidence>
<protein>
    <recommendedName>
        <fullName evidence="5">Lipoprotein</fullName>
    </recommendedName>
</protein>
<feature type="compositionally biased region" description="Basic and acidic residues" evidence="1">
    <location>
        <begin position="63"/>
        <end position="81"/>
    </location>
</feature>
<reference evidence="3 4" key="1">
    <citation type="submission" date="2021-07" db="EMBL/GenBank/DDBJ databases">
        <title>Mesonia aestuariivivens sp. nov., isolated from a tidal flat.</title>
        <authorList>
            <person name="Kim Y.-O."/>
            <person name="Yoon J.-H."/>
        </authorList>
    </citation>
    <scope>NUCLEOTIDE SEQUENCE [LARGE SCALE GENOMIC DNA]</scope>
    <source>
        <strain evidence="3 4">JHPTF-M18</strain>
    </source>
</reference>
<accession>A0ABS6W1Y5</accession>
<feature type="region of interest" description="Disordered" evidence="1">
    <location>
        <begin position="59"/>
        <end position="81"/>
    </location>
</feature>
<organism evidence="3 4">
    <name type="scientific">Mesonia aestuariivivens</name>
    <dbReference type="NCBI Taxonomy" id="2796128"/>
    <lineage>
        <taxon>Bacteria</taxon>
        <taxon>Pseudomonadati</taxon>
        <taxon>Bacteroidota</taxon>
        <taxon>Flavobacteriia</taxon>
        <taxon>Flavobacteriales</taxon>
        <taxon>Flavobacteriaceae</taxon>
        <taxon>Mesonia</taxon>
    </lineage>
</organism>
<comment type="caution">
    <text evidence="3">The sequence shown here is derived from an EMBL/GenBank/DDBJ whole genome shotgun (WGS) entry which is preliminary data.</text>
</comment>
<gene>
    <name evidence="3" type="ORF">KW502_08580</name>
</gene>
<feature type="chain" id="PRO_5047173401" description="Lipoprotein" evidence="2">
    <location>
        <begin position="26"/>
        <end position="123"/>
    </location>
</feature>